<organism evidence="2 3">
    <name type="scientific">Taxus chinensis</name>
    <name type="common">Chinese yew</name>
    <name type="synonym">Taxus wallichiana var. chinensis</name>
    <dbReference type="NCBI Taxonomy" id="29808"/>
    <lineage>
        <taxon>Eukaryota</taxon>
        <taxon>Viridiplantae</taxon>
        <taxon>Streptophyta</taxon>
        <taxon>Embryophyta</taxon>
        <taxon>Tracheophyta</taxon>
        <taxon>Spermatophyta</taxon>
        <taxon>Pinopsida</taxon>
        <taxon>Pinidae</taxon>
        <taxon>Conifers II</taxon>
        <taxon>Cupressales</taxon>
        <taxon>Taxaceae</taxon>
        <taxon>Taxus</taxon>
    </lineage>
</organism>
<sequence length="325" mass="36482">VSSFPNNDYKGFSSLVEAEEYFSSSGRWSCGRGWSADANLLEKNNNQQFPDSVCKAESSSVKTFTRGNGVLVDDTSLKDSQSAEVKAEDCFDYLSLEPICDEPRDQERQYARFSSFSEMCELLCDIWAHAVSMDEINKPVVIVHKGAQSPERHLSLIDSDDDDSQLLHFVSESYLFDYLGLEKVKVSTTIMEERYFNSVYKLEFAGTSEGNRWKSGAGIVLRRPDDSIACKVMLGLGTMVKELAEFHALIFGLRASLDRGIYHIQVSVQFTLINRLREYLSDKGAMDLEKEANALINKFKLFLVKYEANVCITISSLANEAVGLP</sequence>
<keyword evidence="3" id="KW-1185">Reference proteome</keyword>
<feature type="non-terminal residue" evidence="2">
    <location>
        <position position="325"/>
    </location>
</feature>
<feature type="domain" description="RNase H type-1" evidence="1">
    <location>
        <begin position="204"/>
        <end position="305"/>
    </location>
</feature>
<dbReference type="Proteomes" id="UP000824469">
    <property type="component" value="Unassembled WGS sequence"/>
</dbReference>
<evidence type="ECO:0000259" key="1">
    <source>
        <dbReference type="Pfam" id="PF13456"/>
    </source>
</evidence>
<dbReference type="GO" id="GO:0003676">
    <property type="term" value="F:nucleic acid binding"/>
    <property type="evidence" value="ECO:0007669"/>
    <property type="project" value="InterPro"/>
</dbReference>
<name>A0AA38GNP3_TAXCH</name>
<dbReference type="InterPro" id="IPR012337">
    <property type="entry name" value="RNaseH-like_sf"/>
</dbReference>
<evidence type="ECO:0000313" key="2">
    <source>
        <dbReference type="EMBL" id="KAH9325423.1"/>
    </source>
</evidence>
<gene>
    <name evidence="2" type="ORF">KI387_005601</name>
</gene>
<proteinExistence type="predicted"/>
<dbReference type="InterPro" id="IPR002156">
    <property type="entry name" value="RNaseH_domain"/>
</dbReference>
<accession>A0AA38GNP3</accession>
<evidence type="ECO:0000313" key="3">
    <source>
        <dbReference type="Proteomes" id="UP000824469"/>
    </source>
</evidence>
<feature type="non-terminal residue" evidence="2">
    <location>
        <position position="1"/>
    </location>
</feature>
<dbReference type="EMBL" id="JAHRHJ020000002">
    <property type="protein sequence ID" value="KAH9325423.1"/>
    <property type="molecule type" value="Genomic_DNA"/>
</dbReference>
<reference evidence="2 3" key="1">
    <citation type="journal article" date="2021" name="Nat. Plants">
        <title>The Taxus genome provides insights into paclitaxel biosynthesis.</title>
        <authorList>
            <person name="Xiong X."/>
            <person name="Gou J."/>
            <person name="Liao Q."/>
            <person name="Li Y."/>
            <person name="Zhou Q."/>
            <person name="Bi G."/>
            <person name="Li C."/>
            <person name="Du R."/>
            <person name="Wang X."/>
            <person name="Sun T."/>
            <person name="Guo L."/>
            <person name="Liang H."/>
            <person name="Lu P."/>
            <person name="Wu Y."/>
            <person name="Zhang Z."/>
            <person name="Ro D.K."/>
            <person name="Shang Y."/>
            <person name="Huang S."/>
            <person name="Yan J."/>
        </authorList>
    </citation>
    <scope>NUCLEOTIDE SEQUENCE [LARGE SCALE GENOMIC DNA]</scope>
    <source>
        <strain evidence="2">Ta-2019</strain>
    </source>
</reference>
<protein>
    <recommendedName>
        <fullName evidence="1">RNase H type-1 domain-containing protein</fullName>
    </recommendedName>
</protein>
<dbReference type="GO" id="GO:0004523">
    <property type="term" value="F:RNA-DNA hybrid ribonuclease activity"/>
    <property type="evidence" value="ECO:0007669"/>
    <property type="project" value="InterPro"/>
</dbReference>
<dbReference type="Pfam" id="PF13456">
    <property type="entry name" value="RVT_3"/>
    <property type="match status" value="1"/>
</dbReference>
<dbReference type="SUPFAM" id="SSF53098">
    <property type="entry name" value="Ribonuclease H-like"/>
    <property type="match status" value="1"/>
</dbReference>
<dbReference type="AlphaFoldDB" id="A0AA38GNP3"/>
<comment type="caution">
    <text evidence="2">The sequence shown here is derived from an EMBL/GenBank/DDBJ whole genome shotgun (WGS) entry which is preliminary data.</text>
</comment>